<dbReference type="InterPro" id="IPR013713">
    <property type="entry name" value="XPO2_central"/>
</dbReference>
<evidence type="ECO:0000259" key="1">
    <source>
        <dbReference type="Pfam" id="PF08506"/>
    </source>
</evidence>
<evidence type="ECO:0000313" key="3">
    <source>
        <dbReference type="Proteomes" id="UP000663873"/>
    </source>
</evidence>
<accession>A0A821S3J2</accession>
<feature type="domain" description="Exportin-2 central" evidence="1">
    <location>
        <begin position="3"/>
        <end position="34"/>
    </location>
</feature>
<dbReference type="AlphaFoldDB" id="A0A821S3J2"/>
<feature type="non-terminal residue" evidence="2">
    <location>
        <position position="1"/>
    </location>
</feature>
<keyword evidence="3" id="KW-1185">Reference proteome</keyword>
<dbReference type="Pfam" id="PF08506">
    <property type="entry name" value="Cse1"/>
    <property type="match status" value="1"/>
</dbReference>
<comment type="caution">
    <text evidence="2">The sequence shown here is derived from an EMBL/GenBank/DDBJ whole genome shotgun (WGS) entry which is preliminary data.</text>
</comment>
<dbReference type="GO" id="GO:0006886">
    <property type="term" value="P:intracellular protein transport"/>
    <property type="evidence" value="ECO:0007669"/>
    <property type="project" value="InterPro"/>
</dbReference>
<evidence type="ECO:0000313" key="2">
    <source>
        <dbReference type="EMBL" id="CAF4851968.1"/>
    </source>
</evidence>
<sequence length="34" mass="3944">MQKEYLQNPTLNWSKKDTCIFLVLSLASKGETQK</sequence>
<gene>
    <name evidence="2" type="ORF">UJA718_LOCUS43508</name>
</gene>
<protein>
    <recommendedName>
        <fullName evidence="1">Exportin-2 central domain-containing protein</fullName>
    </recommendedName>
</protein>
<organism evidence="2 3">
    <name type="scientific">Rotaria socialis</name>
    <dbReference type="NCBI Taxonomy" id="392032"/>
    <lineage>
        <taxon>Eukaryota</taxon>
        <taxon>Metazoa</taxon>
        <taxon>Spiralia</taxon>
        <taxon>Gnathifera</taxon>
        <taxon>Rotifera</taxon>
        <taxon>Eurotatoria</taxon>
        <taxon>Bdelloidea</taxon>
        <taxon>Philodinida</taxon>
        <taxon>Philodinidae</taxon>
        <taxon>Rotaria</taxon>
    </lineage>
</organism>
<dbReference type="Proteomes" id="UP000663873">
    <property type="component" value="Unassembled WGS sequence"/>
</dbReference>
<reference evidence="2" key="1">
    <citation type="submission" date="2021-02" db="EMBL/GenBank/DDBJ databases">
        <authorList>
            <person name="Nowell W R."/>
        </authorList>
    </citation>
    <scope>NUCLEOTIDE SEQUENCE</scope>
</reference>
<proteinExistence type="predicted"/>
<name>A0A821S3J2_9BILA</name>
<dbReference type="EMBL" id="CAJOBP010061206">
    <property type="protein sequence ID" value="CAF4851968.1"/>
    <property type="molecule type" value="Genomic_DNA"/>
</dbReference>